<dbReference type="AlphaFoldDB" id="B9RMI7"/>
<keyword evidence="2" id="KW-1185">Reference proteome</keyword>
<sequence>MTVFGSSGAGKQVFPIDYQAEVPQRLVDASHANDLKLACDCLGDDPFLDVNFIGTVSLKAKKTEVLLRDESPHEVRVEYEEFKTDVTALFLAAHNGNLTLLRKLLVT</sequence>
<gene>
    <name evidence="1" type="ORF">RCOM_1080990</name>
</gene>
<dbReference type="STRING" id="3988.B9RMI7"/>
<dbReference type="eggNOG" id="KOG0504">
    <property type="taxonomic scope" value="Eukaryota"/>
</dbReference>
<evidence type="ECO:0000313" key="1">
    <source>
        <dbReference type="EMBL" id="EEF47510.1"/>
    </source>
</evidence>
<dbReference type="EMBL" id="EQ973789">
    <property type="protein sequence ID" value="EEF47510.1"/>
    <property type="molecule type" value="Genomic_DNA"/>
</dbReference>
<reference evidence="2" key="1">
    <citation type="journal article" date="2010" name="Nat. Biotechnol.">
        <title>Draft genome sequence of the oilseed species Ricinus communis.</title>
        <authorList>
            <person name="Chan A.P."/>
            <person name="Crabtree J."/>
            <person name="Zhao Q."/>
            <person name="Lorenzi H."/>
            <person name="Orvis J."/>
            <person name="Puiu D."/>
            <person name="Melake-Berhan A."/>
            <person name="Jones K.M."/>
            <person name="Redman J."/>
            <person name="Chen G."/>
            <person name="Cahoon E.B."/>
            <person name="Gedil M."/>
            <person name="Stanke M."/>
            <person name="Haas B.J."/>
            <person name="Wortman J.R."/>
            <person name="Fraser-Liggett C.M."/>
            <person name="Ravel J."/>
            <person name="Rabinowicz P.D."/>
        </authorList>
    </citation>
    <scope>NUCLEOTIDE SEQUENCE [LARGE SCALE GENOMIC DNA]</scope>
    <source>
        <strain evidence="2">cv. Hale</strain>
    </source>
</reference>
<accession>B9RMI7</accession>
<organism evidence="1 2">
    <name type="scientific">Ricinus communis</name>
    <name type="common">Castor bean</name>
    <dbReference type="NCBI Taxonomy" id="3988"/>
    <lineage>
        <taxon>Eukaryota</taxon>
        <taxon>Viridiplantae</taxon>
        <taxon>Streptophyta</taxon>
        <taxon>Embryophyta</taxon>
        <taxon>Tracheophyta</taxon>
        <taxon>Spermatophyta</taxon>
        <taxon>Magnoliopsida</taxon>
        <taxon>eudicotyledons</taxon>
        <taxon>Gunneridae</taxon>
        <taxon>Pentapetalae</taxon>
        <taxon>rosids</taxon>
        <taxon>fabids</taxon>
        <taxon>Malpighiales</taxon>
        <taxon>Euphorbiaceae</taxon>
        <taxon>Acalyphoideae</taxon>
        <taxon>Acalypheae</taxon>
        <taxon>Ricinus</taxon>
    </lineage>
</organism>
<name>B9RMI7_RICCO</name>
<proteinExistence type="predicted"/>
<evidence type="ECO:0000313" key="2">
    <source>
        <dbReference type="Proteomes" id="UP000008311"/>
    </source>
</evidence>
<protein>
    <recommendedName>
        <fullName evidence="3">Ankyrin repeat-containing protein</fullName>
    </recommendedName>
</protein>
<evidence type="ECO:0008006" key="3">
    <source>
        <dbReference type="Google" id="ProtNLM"/>
    </source>
</evidence>
<dbReference type="Proteomes" id="UP000008311">
    <property type="component" value="Unassembled WGS sequence"/>
</dbReference>
<dbReference type="InParanoid" id="B9RMI7"/>